<feature type="domain" description="Bacteriophage T5 Orf172 DNA-binding" evidence="2">
    <location>
        <begin position="45"/>
        <end position="140"/>
    </location>
</feature>
<evidence type="ECO:0000259" key="2">
    <source>
        <dbReference type="Pfam" id="PF10544"/>
    </source>
</evidence>
<feature type="compositionally biased region" description="Acidic residues" evidence="1">
    <location>
        <begin position="208"/>
        <end position="218"/>
    </location>
</feature>
<gene>
    <name evidence="3" type="ORF">PhCBS80983_g01398</name>
</gene>
<proteinExistence type="predicted"/>
<feature type="region of interest" description="Disordered" evidence="1">
    <location>
        <begin position="287"/>
        <end position="321"/>
    </location>
</feature>
<evidence type="ECO:0000256" key="1">
    <source>
        <dbReference type="SAM" id="MobiDB-lite"/>
    </source>
</evidence>
<dbReference type="AlphaFoldDB" id="A0A507ED29"/>
<comment type="caution">
    <text evidence="3">The sequence shown here is derived from an EMBL/GenBank/DDBJ whole genome shotgun (WGS) entry which is preliminary data.</text>
</comment>
<dbReference type="EMBL" id="QEAQ01000010">
    <property type="protein sequence ID" value="TPX61068.1"/>
    <property type="molecule type" value="Genomic_DNA"/>
</dbReference>
<dbReference type="PANTHER" id="PTHR28094">
    <property type="entry name" value="MEIOTICALLY UP-REGULATED GENE 113 PROTEIN"/>
    <property type="match status" value="1"/>
</dbReference>
<dbReference type="STRING" id="109895.A0A507ED29"/>
<dbReference type="InterPro" id="IPR018306">
    <property type="entry name" value="Phage_T5_Orf172_DNA-bd"/>
</dbReference>
<sequence>MAQILTIQNYQSCNAGWVDDSLHPATKRRLYNELQKPISPRDRPGFIYVYQLIGNTQDVRGYDSSMYKIGRTSNIPRRLHEWSTRCGYTPHLTEYFPTFAPIRFSHRCERLIHIELAEQFGAGPIVCPGKCREAHYEWFCARGGPHKNGSLSLPSSGWTAIRSVILKWIGFFEGVSAAGSAAPVLVDLTLDDEYDDRTFAFSAARDEGDSDESESDDSDAFHSCNEDIDEEPVACDIMSETADLEKMLECLCLRDKTYTISQPTSSPHKRPSDLKSTSKDFPYYSDASCASGQSESDTEEWEDLVPIRSGPRSAVTSSCFM</sequence>
<dbReference type="InterPro" id="IPR053006">
    <property type="entry name" value="Meiosis_regulatory"/>
</dbReference>
<evidence type="ECO:0000313" key="4">
    <source>
        <dbReference type="Proteomes" id="UP000318582"/>
    </source>
</evidence>
<reference evidence="3 4" key="1">
    <citation type="journal article" date="2019" name="Sci. Rep.">
        <title>Comparative genomics of chytrid fungi reveal insights into the obligate biotrophic and pathogenic lifestyle of Synchytrium endobioticum.</title>
        <authorList>
            <person name="van de Vossenberg B.T.L.H."/>
            <person name="Warris S."/>
            <person name="Nguyen H.D.T."/>
            <person name="van Gent-Pelzer M.P.E."/>
            <person name="Joly D.L."/>
            <person name="van de Geest H.C."/>
            <person name="Bonants P.J.M."/>
            <person name="Smith D.S."/>
            <person name="Levesque C.A."/>
            <person name="van der Lee T.A.J."/>
        </authorList>
    </citation>
    <scope>NUCLEOTIDE SEQUENCE [LARGE SCALE GENOMIC DNA]</scope>
    <source>
        <strain evidence="3 4">CBS 809.83</strain>
    </source>
</reference>
<feature type="region of interest" description="Disordered" evidence="1">
    <location>
        <begin position="203"/>
        <end position="223"/>
    </location>
</feature>
<accession>A0A507ED29</accession>
<organism evidence="3 4">
    <name type="scientific">Powellomyces hirtus</name>
    <dbReference type="NCBI Taxonomy" id="109895"/>
    <lineage>
        <taxon>Eukaryota</taxon>
        <taxon>Fungi</taxon>
        <taxon>Fungi incertae sedis</taxon>
        <taxon>Chytridiomycota</taxon>
        <taxon>Chytridiomycota incertae sedis</taxon>
        <taxon>Chytridiomycetes</taxon>
        <taxon>Spizellomycetales</taxon>
        <taxon>Powellomycetaceae</taxon>
        <taxon>Powellomyces</taxon>
    </lineage>
</organism>
<dbReference type="Proteomes" id="UP000318582">
    <property type="component" value="Unassembled WGS sequence"/>
</dbReference>
<keyword evidence="4" id="KW-1185">Reference proteome</keyword>
<protein>
    <recommendedName>
        <fullName evidence="2">Bacteriophage T5 Orf172 DNA-binding domain-containing protein</fullName>
    </recommendedName>
</protein>
<dbReference type="PANTHER" id="PTHR28094:SF1">
    <property type="entry name" value="MEIOTICALLY UP-REGULATED GENE 113 PROTEIN"/>
    <property type="match status" value="1"/>
</dbReference>
<dbReference type="Pfam" id="PF10544">
    <property type="entry name" value="T5orf172"/>
    <property type="match status" value="1"/>
</dbReference>
<name>A0A507ED29_9FUNG</name>
<evidence type="ECO:0000313" key="3">
    <source>
        <dbReference type="EMBL" id="TPX61068.1"/>
    </source>
</evidence>